<organism evidence="1 2">
    <name type="scientific">Symbiodinium necroappetens</name>
    <dbReference type="NCBI Taxonomy" id="1628268"/>
    <lineage>
        <taxon>Eukaryota</taxon>
        <taxon>Sar</taxon>
        <taxon>Alveolata</taxon>
        <taxon>Dinophyceae</taxon>
        <taxon>Suessiales</taxon>
        <taxon>Symbiodiniaceae</taxon>
        <taxon>Symbiodinium</taxon>
    </lineage>
</organism>
<dbReference type="AlphaFoldDB" id="A0A813C417"/>
<dbReference type="Proteomes" id="UP000601435">
    <property type="component" value="Unassembled WGS sequence"/>
</dbReference>
<evidence type="ECO:0000313" key="2">
    <source>
        <dbReference type="Proteomes" id="UP000601435"/>
    </source>
</evidence>
<reference evidence="1" key="1">
    <citation type="submission" date="2021-02" db="EMBL/GenBank/DDBJ databases">
        <authorList>
            <person name="Dougan E. K."/>
            <person name="Rhodes N."/>
            <person name="Thang M."/>
            <person name="Chan C."/>
        </authorList>
    </citation>
    <scope>NUCLEOTIDE SEQUENCE</scope>
</reference>
<keyword evidence="2" id="KW-1185">Reference proteome</keyword>
<protein>
    <submittedName>
        <fullName evidence="1">Uncharacterized protein</fullName>
    </submittedName>
</protein>
<gene>
    <name evidence="1" type="ORF">SNEC2469_LOCUS32730</name>
</gene>
<name>A0A813C417_9DINO</name>
<dbReference type="EMBL" id="CAJNJA010083765">
    <property type="protein sequence ID" value="CAE7935615.1"/>
    <property type="molecule type" value="Genomic_DNA"/>
</dbReference>
<feature type="non-terminal residue" evidence="1">
    <location>
        <position position="1"/>
    </location>
</feature>
<feature type="non-terminal residue" evidence="1">
    <location>
        <position position="151"/>
    </location>
</feature>
<accession>A0A813C417</accession>
<proteinExistence type="predicted"/>
<evidence type="ECO:0000313" key="1">
    <source>
        <dbReference type="EMBL" id="CAE7935615.1"/>
    </source>
</evidence>
<sequence>KALLCDSFCIEISTEEPMRSNQIQANKALVASSSGMLAEVNGKERAMSISSSHTTAYMKAAMAGCTTADGKKLSADKDGFRELCAEGWDWTMLSWKVEQMLPDLPSWMQMVLNCSNAVAVQMTELEAAQQIGLLVCQGSSLPNAVKTVQSS</sequence>
<comment type="caution">
    <text evidence="1">The sequence shown here is derived from an EMBL/GenBank/DDBJ whole genome shotgun (WGS) entry which is preliminary data.</text>
</comment>